<dbReference type="Pfam" id="PF00015">
    <property type="entry name" value="MCPsignal"/>
    <property type="match status" value="1"/>
</dbReference>
<comment type="caution">
    <text evidence="15">The sequence shown here is derived from an EMBL/GenBank/DDBJ whole genome shotgun (WGS) entry which is preliminary data.</text>
</comment>
<feature type="domain" description="Methyl-accepting transducer" evidence="13">
    <location>
        <begin position="369"/>
        <end position="605"/>
    </location>
</feature>
<evidence type="ECO:0000256" key="6">
    <source>
        <dbReference type="ARBA" id="ARBA00022989"/>
    </source>
</evidence>
<dbReference type="SUPFAM" id="SSF58104">
    <property type="entry name" value="Methyl-accepting chemotaxis protein (MCP) signaling domain"/>
    <property type="match status" value="1"/>
</dbReference>
<dbReference type="PROSITE" id="PS50111">
    <property type="entry name" value="CHEMOTAXIS_TRANSDUC_2"/>
    <property type="match status" value="1"/>
</dbReference>
<evidence type="ECO:0000256" key="4">
    <source>
        <dbReference type="ARBA" id="ARBA00022500"/>
    </source>
</evidence>
<feature type="region of interest" description="Disordered" evidence="11">
    <location>
        <begin position="417"/>
        <end position="438"/>
    </location>
</feature>
<organism evidence="15 16">
    <name type="scientific">Alteromonas aquimaris</name>
    <dbReference type="NCBI Taxonomy" id="2998417"/>
    <lineage>
        <taxon>Bacteria</taxon>
        <taxon>Pseudomonadati</taxon>
        <taxon>Pseudomonadota</taxon>
        <taxon>Gammaproteobacteria</taxon>
        <taxon>Alteromonadales</taxon>
        <taxon>Alteromonadaceae</taxon>
        <taxon>Alteromonas/Salinimonas group</taxon>
        <taxon>Alteromonas</taxon>
    </lineage>
</organism>
<evidence type="ECO:0000256" key="12">
    <source>
        <dbReference type="SAM" id="Phobius"/>
    </source>
</evidence>
<keyword evidence="6 12" id="KW-1133">Transmembrane helix</keyword>
<comment type="subcellular location">
    <subcellularLocation>
        <location evidence="1">Cell membrane</location>
        <topology evidence="1">Multi-pass membrane protein</topology>
    </subcellularLocation>
</comment>
<dbReference type="SMART" id="SM00283">
    <property type="entry name" value="MA"/>
    <property type="match status" value="1"/>
</dbReference>
<dbReference type="RefSeq" id="WP_265618665.1">
    <property type="nucleotide sequence ID" value="NZ_JAPFRD010000013.1"/>
</dbReference>
<reference evidence="15" key="1">
    <citation type="submission" date="2022-11" db="EMBL/GenBank/DDBJ databases">
        <title>Alteromonas sp. nov., isolated from sea water of the Qingdao.</title>
        <authorList>
            <person name="Wang Q."/>
        </authorList>
    </citation>
    <scope>NUCLEOTIDE SEQUENCE</scope>
    <source>
        <strain evidence="15">ASW11-7</strain>
    </source>
</reference>
<dbReference type="InterPro" id="IPR004089">
    <property type="entry name" value="MCPsignal_dom"/>
</dbReference>
<evidence type="ECO:0000313" key="15">
    <source>
        <dbReference type="EMBL" id="MCW8109791.1"/>
    </source>
</evidence>
<dbReference type="Pfam" id="PF00672">
    <property type="entry name" value="HAMP"/>
    <property type="match status" value="1"/>
</dbReference>
<keyword evidence="7 12" id="KW-0472">Membrane</keyword>
<dbReference type="Gene3D" id="1.10.287.950">
    <property type="entry name" value="Methyl-accepting chemotaxis protein"/>
    <property type="match status" value="1"/>
</dbReference>
<keyword evidence="2" id="KW-1003">Cell membrane</keyword>
<evidence type="ECO:0000256" key="7">
    <source>
        <dbReference type="ARBA" id="ARBA00023136"/>
    </source>
</evidence>
<dbReference type="CDD" id="cd11386">
    <property type="entry name" value="MCP_signal"/>
    <property type="match status" value="1"/>
</dbReference>
<proteinExistence type="inferred from homology"/>
<dbReference type="PROSITE" id="PS50885">
    <property type="entry name" value="HAMP"/>
    <property type="match status" value="1"/>
</dbReference>
<evidence type="ECO:0000256" key="8">
    <source>
        <dbReference type="ARBA" id="ARBA00023224"/>
    </source>
</evidence>
<evidence type="ECO:0000256" key="9">
    <source>
        <dbReference type="ARBA" id="ARBA00029447"/>
    </source>
</evidence>
<dbReference type="PANTHER" id="PTHR32089:SF39">
    <property type="entry name" value="METHYL-ACCEPTING CHEMOTAXIS PROTEIN HLYB"/>
    <property type="match status" value="1"/>
</dbReference>
<keyword evidence="3" id="KW-0488">Methylation</keyword>
<dbReference type="Gene3D" id="3.30.450.20">
    <property type="entry name" value="PAS domain"/>
    <property type="match status" value="1"/>
</dbReference>
<feature type="transmembrane region" description="Helical" evidence="12">
    <location>
        <begin position="288"/>
        <end position="309"/>
    </location>
</feature>
<keyword evidence="16" id="KW-1185">Reference proteome</keyword>
<evidence type="ECO:0000256" key="3">
    <source>
        <dbReference type="ARBA" id="ARBA00022481"/>
    </source>
</evidence>
<dbReference type="InterPro" id="IPR033479">
    <property type="entry name" value="dCache_1"/>
</dbReference>
<evidence type="ECO:0000256" key="2">
    <source>
        <dbReference type="ARBA" id="ARBA00022475"/>
    </source>
</evidence>
<evidence type="ECO:0000313" key="16">
    <source>
        <dbReference type="Proteomes" id="UP001142810"/>
    </source>
</evidence>
<dbReference type="Pfam" id="PF02743">
    <property type="entry name" value="dCache_1"/>
    <property type="match status" value="1"/>
</dbReference>
<keyword evidence="4" id="KW-0145">Chemotaxis</keyword>
<protein>
    <submittedName>
        <fullName evidence="15">Methyl-accepting chemotaxis protein</fullName>
    </submittedName>
</protein>
<keyword evidence="8 10" id="KW-0807">Transducer</keyword>
<evidence type="ECO:0000259" key="13">
    <source>
        <dbReference type="PROSITE" id="PS50111"/>
    </source>
</evidence>
<feature type="compositionally biased region" description="Low complexity" evidence="11">
    <location>
        <begin position="417"/>
        <end position="433"/>
    </location>
</feature>
<accession>A0ABT3PAJ4</accession>
<evidence type="ECO:0000256" key="10">
    <source>
        <dbReference type="PROSITE-ProRule" id="PRU00284"/>
    </source>
</evidence>
<evidence type="ECO:0000256" key="5">
    <source>
        <dbReference type="ARBA" id="ARBA00022692"/>
    </source>
</evidence>
<dbReference type="InterPro" id="IPR003660">
    <property type="entry name" value="HAMP_dom"/>
</dbReference>
<evidence type="ECO:0000256" key="1">
    <source>
        <dbReference type="ARBA" id="ARBA00004651"/>
    </source>
</evidence>
<dbReference type="SMART" id="SM00304">
    <property type="entry name" value="HAMP"/>
    <property type="match status" value="1"/>
</dbReference>
<gene>
    <name evidence="15" type="ORF">OPS25_14890</name>
</gene>
<dbReference type="CDD" id="cd06225">
    <property type="entry name" value="HAMP"/>
    <property type="match status" value="1"/>
</dbReference>
<name>A0ABT3PAJ4_9ALTE</name>
<comment type="similarity">
    <text evidence="9">Belongs to the methyl-accepting chemotaxis (MCP) protein family.</text>
</comment>
<dbReference type="Proteomes" id="UP001142810">
    <property type="component" value="Unassembled WGS sequence"/>
</dbReference>
<dbReference type="EMBL" id="JAPFRD010000013">
    <property type="protein sequence ID" value="MCW8109791.1"/>
    <property type="molecule type" value="Genomic_DNA"/>
</dbReference>
<evidence type="ECO:0000259" key="14">
    <source>
        <dbReference type="PROSITE" id="PS50885"/>
    </source>
</evidence>
<feature type="domain" description="HAMP" evidence="14">
    <location>
        <begin position="310"/>
        <end position="364"/>
    </location>
</feature>
<dbReference type="PROSITE" id="PS51257">
    <property type="entry name" value="PROKAR_LIPOPROTEIN"/>
    <property type="match status" value="1"/>
</dbReference>
<keyword evidence="5 12" id="KW-0812">Transmembrane</keyword>
<sequence length="641" mass="69582">MTAAFKALSIKNKFLLTLLLAVLLSCLLVSVVSQFIARDLVKKEVEQQLLPSKVGQIANRVDKEVSVMLTVAHSIATNPYMIEWSAAGADRNGEQKLVNYLAKLAAKNRLAAASFVDRETYNYWNQDGFLRKLKNDEFDGWFFAYKDSGNVSSLSLYNEPNVGYRLYANYQQPDGRGMSGAAKDVDELLNIMNSVQLADTGFIFLIDGEGNIIAHPDTQLLGTSSLADISDNPTQSALLTPSPFNLTQLEIEGESQLMASAYIPSANWYVVAQVPEAELYSKLAKSNLMVFVWAIVIAILFAFLGRVLANSISRPIEELADAFQVLGRGEGDLSTRLAIPEQKETARLVKGFNSFIGSLHATINTVAITSTQLRSAARDVAEKSHQTEENSKLQRDHTIQVATALTQMGSTVTQVAHSASSAADGASNATSTSERGRGLTHDAVKSISRLSSQIEGVAKVIQSLDEHTSAIGGILDTIRGISEQTNLLALNAAIESARAGEHGRGFAVVADEVRTLAQRAARATDEIQLKIDMFQKDSREAVQQMTSSREQSNLVVQSAKALDDILQQIASEIDGINEINTQVATATEQQTVVVEDINVNIHEISDTSEDTLKTASSLVVVSDKLDKLASDLAAQVDRFRI</sequence>
<dbReference type="CDD" id="cd12912">
    <property type="entry name" value="PDC2_MCP_like"/>
    <property type="match status" value="1"/>
</dbReference>
<evidence type="ECO:0000256" key="11">
    <source>
        <dbReference type="SAM" id="MobiDB-lite"/>
    </source>
</evidence>
<dbReference type="PANTHER" id="PTHR32089">
    <property type="entry name" value="METHYL-ACCEPTING CHEMOTAXIS PROTEIN MCPB"/>
    <property type="match status" value="1"/>
</dbReference>